<name>A0A511USX1_9GAMM</name>
<comment type="subcellular location">
    <subcellularLocation>
        <location evidence="1">Cell envelope</location>
    </subcellularLocation>
</comment>
<dbReference type="EMBL" id="BJXV01000010">
    <property type="protein sequence ID" value="GEN28282.1"/>
    <property type="molecule type" value="Genomic_DNA"/>
</dbReference>
<proteinExistence type="predicted"/>
<gene>
    <name evidence="3" type="ORF">HVA01_19280</name>
</gene>
<evidence type="ECO:0000256" key="1">
    <source>
        <dbReference type="ARBA" id="ARBA00004196"/>
    </source>
</evidence>
<accession>A0A511USX1</accession>
<dbReference type="GO" id="GO:0030313">
    <property type="term" value="C:cell envelope"/>
    <property type="evidence" value="ECO:0007669"/>
    <property type="project" value="UniProtKB-SubCell"/>
</dbReference>
<reference evidence="3 4" key="1">
    <citation type="submission" date="2019-07" db="EMBL/GenBank/DDBJ databases">
        <title>Whole genome shotgun sequence of Halomonas variabilis NBRC 102410.</title>
        <authorList>
            <person name="Hosoyama A."/>
            <person name="Uohara A."/>
            <person name="Ohji S."/>
            <person name="Ichikawa N."/>
        </authorList>
    </citation>
    <scope>NUCLEOTIDE SEQUENCE [LARGE SCALE GENOMIC DNA]</scope>
    <source>
        <strain evidence="3 4">NBRC 102410</strain>
    </source>
</reference>
<dbReference type="RefSeq" id="WP_146875121.1">
    <property type="nucleotide sequence ID" value="NZ_BJXV01000010.1"/>
</dbReference>
<dbReference type="Gene3D" id="2.40.30.170">
    <property type="match status" value="1"/>
</dbReference>
<evidence type="ECO:0000256" key="2">
    <source>
        <dbReference type="ARBA" id="ARBA00023054"/>
    </source>
</evidence>
<keyword evidence="4" id="KW-1185">Reference proteome</keyword>
<dbReference type="PANTHER" id="PTHR32347">
    <property type="entry name" value="EFFLUX SYSTEM COMPONENT YKNX-RELATED"/>
    <property type="match status" value="1"/>
</dbReference>
<protein>
    <recommendedName>
        <fullName evidence="5">RND efflux pump membrane fusion protein barrel-sandwich domain-containing protein</fullName>
    </recommendedName>
</protein>
<dbReference type="AlphaFoldDB" id="A0A511USX1"/>
<comment type="caution">
    <text evidence="3">The sequence shown here is derived from an EMBL/GenBank/DDBJ whole genome shotgun (WGS) entry which is preliminary data.</text>
</comment>
<evidence type="ECO:0008006" key="5">
    <source>
        <dbReference type="Google" id="ProtNLM"/>
    </source>
</evidence>
<sequence length="413" mass="45900">MTKSLWKKTPWLLLPVAIVALYWLSEQSNPAIAQEQATWLPVEPQPIVQQIGLVGRVEPAELLSLNAPFEGDVLELAVAEGSQMTEGDVLLKLDTTQINIQLREALAQRLQAQRAFNDLQNWEQGQEVARARRTLSSVRLNLNDTVRRLSESRTLLEKGIVPRMEVESLEQQATIQQLDLEAAESELASTLAQGLGENRLIAEMELENATARHEALLALHEKRTLHAPFSGVVIPPSSQDREVKHELLQNGTHVTQGQPLFTLASTERVRIVAQAEEVDINILEPGQPVTITGDAFPDFELQGELSFIGVQRMESQGYENGASYLINVSVPPLTLEQQRYIRLGMSAHLHINTYLNDAAMIVPPESIRQDKNGSYIEFRASSQDEPKRVEIEIGQSTPSGVEVFGLSHGLVRL</sequence>
<dbReference type="Proteomes" id="UP000321303">
    <property type="component" value="Unassembled WGS sequence"/>
</dbReference>
<dbReference type="OrthoDB" id="9811754at2"/>
<keyword evidence="2" id="KW-0175">Coiled coil</keyword>
<dbReference type="SUPFAM" id="SSF111369">
    <property type="entry name" value="HlyD-like secretion proteins"/>
    <property type="match status" value="1"/>
</dbReference>
<dbReference type="InterPro" id="IPR050465">
    <property type="entry name" value="UPF0194_transport"/>
</dbReference>
<dbReference type="Gene3D" id="2.40.50.100">
    <property type="match status" value="1"/>
</dbReference>
<evidence type="ECO:0000313" key="4">
    <source>
        <dbReference type="Proteomes" id="UP000321303"/>
    </source>
</evidence>
<dbReference type="PANTHER" id="PTHR32347:SF23">
    <property type="entry name" value="BLL5650 PROTEIN"/>
    <property type="match status" value="1"/>
</dbReference>
<organism evidence="3 4">
    <name type="scientific">Halovibrio variabilis</name>
    <dbReference type="NCBI Taxonomy" id="31910"/>
    <lineage>
        <taxon>Bacteria</taxon>
        <taxon>Pseudomonadati</taxon>
        <taxon>Pseudomonadota</taxon>
        <taxon>Gammaproteobacteria</taxon>
        <taxon>Oceanospirillales</taxon>
        <taxon>Halomonadaceae</taxon>
        <taxon>Halovibrio</taxon>
    </lineage>
</organism>
<evidence type="ECO:0000313" key="3">
    <source>
        <dbReference type="EMBL" id="GEN28282.1"/>
    </source>
</evidence>